<organism evidence="1 2">
    <name type="scientific">Haloplanus rubicundus</name>
    <dbReference type="NCBI Taxonomy" id="1547898"/>
    <lineage>
        <taxon>Archaea</taxon>
        <taxon>Methanobacteriati</taxon>
        <taxon>Methanobacteriota</taxon>
        <taxon>Stenosarchaea group</taxon>
        <taxon>Halobacteria</taxon>
        <taxon>Halobacteriales</taxon>
        <taxon>Haloferacaceae</taxon>
        <taxon>Haloplanus</taxon>
    </lineage>
</organism>
<keyword evidence="2" id="KW-1185">Reference proteome</keyword>
<dbReference type="GeneID" id="37285128"/>
<sequence>MAEFRRAGNERVNVFEVDETYLFKHYFEGEDVFDRLKQYYNNQHYRFEVPPDDFEDIRSFLADYGYGLVVVDAIDEFVVVVEKYTTHPENIFKQSVIQRSVDGYNCFLLTDQTAVEQATREHATRLTETDLSHPF</sequence>
<dbReference type="OrthoDB" id="202386at2157"/>
<reference evidence="1 2" key="1">
    <citation type="submission" date="2018-07" db="EMBL/GenBank/DDBJ databases">
        <title>Genome sequences of Haloplanus sp. CBA1113.</title>
        <authorList>
            <person name="Kim Y.B."/>
            <person name="Roh S.W."/>
        </authorList>
    </citation>
    <scope>NUCLEOTIDE SEQUENCE [LARGE SCALE GENOMIC DNA]</scope>
    <source>
        <strain evidence="1 2">CBA1113</strain>
        <plasmid evidence="1 2">pCBA1113-01</plasmid>
    </source>
</reference>
<name>A0A345E7M7_9EURY</name>
<proteinExistence type="predicted"/>
<evidence type="ECO:0000313" key="2">
    <source>
        <dbReference type="Proteomes" id="UP000253273"/>
    </source>
</evidence>
<dbReference type="KEGG" id="haj:DU500_17045"/>
<dbReference type="RefSeq" id="WP_114587319.1">
    <property type="nucleotide sequence ID" value="NZ_CP031151.1"/>
</dbReference>
<dbReference type="AlphaFoldDB" id="A0A345E7M7"/>
<protein>
    <submittedName>
        <fullName evidence="1">Uncharacterized protein</fullName>
    </submittedName>
</protein>
<dbReference type="EMBL" id="CP031151">
    <property type="protein sequence ID" value="AXG08199.1"/>
    <property type="molecule type" value="Genomic_DNA"/>
</dbReference>
<evidence type="ECO:0000313" key="1">
    <source>
        <dbReference type="EMBL" id="AXG08199.1"/>
    </source>
</evidence>
<dbReference type="Proteomes" id="UP000253273">
    <property type="component" value="Plasmid pCBA1113-01"/>
</dbReference>
<geneLocation type="plasmid" evidence="1 2">
    <name>pCBA1113-01</name>
</geneLocation>
<gene>
    <name evidence="1" type="ORF">DU500_17045</name>
</gene>
<keyword evidence="1" id="KW-0614">Plasmid</keyword>
<accession>A0A345E7M7</accession>